<reference evidence="3" key="1">
    <citation type="submission" date="2017-08" db="EMBL/GenBank/DDBJ databases">
        <title>Direct submision.</title>
        <authorList>
            <person name="Kim S.-J."/>
            <person name="Rhee S.-K."/>
        </authorList>
    </citation>
    <scope>NUCLEOTIDE SEQUENCE [LARGE SCALE GENOMIC DNA]</scope>
    <source>
        <strain evidence="3">GI5</strain>
    </source>
</reference>
<name>A0A2K9LRH4_9GAMM</name>
<evidence type="ECO:0000256" key="1">
    <source>
        <dbReference type="SAM" id="MobiDB-lite"/>
    </source>
</evidence>
<organism evidence="2 3">
    <name type="scientific">Ketobacter alkanivorans</name>
    <dbReference type="NCBI Taxonomy" id="1917421"/>
    <lineage>
        <taxon>Bacteria</taxon>
        <taxon>Pseudomonadati</taxon>
        <taxon>Pseudomonadota</taxon>
        <taxon>Gammaproteobacteria</taxon>
        <taxon>Pseudomonadales</taxon>
        <taxon>Ketobacteraceae</taxon>
        <taxon>Ketobacter</taxon>
    </lineage>
</organism>
<keyword evidence="3" id="KW-1185">Reference proteome</keyword>
<feature type="region of interest" description="Disordered" evidence="1">
    <location>
        <begin position="1"/>
        <end position="80"/>
    </location>
</feature>
<evidence type="ECO:0000313" key="3">
    <source>
        <dbReference type="Proteomes" id="UP000235116"/>
    </source>
</evidence>
<dbReference type="EMBL" id="CP022684">
    <property type="protein sequence ID" value="AUM14741.1"/>
    <property type="molecule type" value="Genomic_DNA"/>
</dbReference>
<accession>A0A2K9LRH4</accession>
<dbReference type="AlphaFoldDB" id="A0A2K9LRH4"/>
<protein>
    <submittedName>
        <fullName evidence="2">Uncharacterized protein</fullName>
    </submittedName>
</protein>
<evidence type="ECO:0000313" key="2">
    <source>
        <dbReference type="EMBL" id="AUM14741.1"/>
    </source>
</evidence>
<dbReference type="Proteomes" id="UP000235116">
    <property type="component" value="Chromosome"/>
</dbReference>
<dbReference type="KEGG" id="kak:Kalk_20935"/>
<proteinExistence type="predicted"/>
<sequence length="80" mass="9509">MYASERSKAVDLHERPQFSDRRGVKERRRKDTPVKDERRRQDRRNAHRMMRPEIRSMLENAGSANPATIRRGGVYIDEDV</sequence>
<gene>
    <name evidence="2" type="ORF">Kalk_20935</name>
</gene>
<feature type="compositionally biased region" description="Basic and acidic residues" evidence="1">
    <location>
        <begin position="1"/>
        <end position="56"/>
    </location>
</feature>